<evidence type="ECO:0000256" key="1">
    <source>
        <dbReference type="SAM" id="MobiDB-lite"/>
    </source>
</evidence>
<evidence type="ECO:0000313" key="2">
    <source>
        <dbReference type="EMBL" id="GLY65484.1"/>
    </source>
</evidence>
<evidence type="ECO:0000313" key="3">
    <source>
        <dbReference type="Proteomes" id="UP001165136"/>
    </source>
</evidence>
<dbReference type="EMBL" id="BSTI01000004">
    <property type="protein sequence ID" value="GLY65484.1"/>
    <property type="molecule type" value="Genomic_DNA"/>
</dbReference>
<gene>
    <name evidence="2" type="ORF">Atai01_21030</name>
</gene>
<sequence>MNTGAATARDILDDGAAGLDFFASFVPAYNRCVRAGLAGAGAKELNYQRDFADPFYTPGATNFSRLRAEADRVEAGRRALLDGAGRLAAYHEDLKNLWQGGSAESASMRCGALGQKVHAAAGNLADVAAGLRAAAACVERSCREKAHAVQALAADEVAGLGPDAVELMAGVATGRPAVAELQRAAAFAGIAIGGRALERLPADYREALQADIASWLANGFVPVFEARKNAFESACERARSQSDGAWTELDGTLAQFDPASGSSTVDSRDSHSGAAEQATGSPGESGLMFTALGGLGLTTSRDRDRPRPNRVPITESVADDVAEPSDADDVLADEPGVEESSVKEPAVAKAGSTEPAAVAPQSELDELELLDELDRLPEPGSPPVASEFEDLLEVIMEEDR</sequence>
<keyword evidence="3" id="KW-1185">Reference proteome</keyword>
<organism evidence="2 3">
    <name type="scientific">Amycolatopsis taiwanensis</name>
    <dbReference type="NCBI Taxonomy" id="342230"/>
    <lineage>
        <taxon>Bacteria</taxon>
        <taxon>Bacillati</taxon>
        <taxon>Actinomycetota</taxon>
        <taxon>Actinomycetes</taxon>
        <taxon>Pseudonocardiales</taxon>
        <taxon>Pseudonocardiaceae</taxon>
        <taxon>Amycolatopsis</taxon>
    </lineage>
</organism>
<reference evidence="2" key="1">
    <citation type="submission" date="2023-03" db="EMBL/GenBank/DDBJ databases">
        <title>Amycolatopsis taiwanensis NBRC 103393.</title>
        <authorList>
            <person name="Ichikawa N."/>
            <person name="Sato H."/>
            <person name="Tonouchi N."/>
        </authorList>
    </citation>
    <scope>NUCLEOTIDE SEQUENCE</scope>
    <source>
        <strain evidence="2">NBRC 103393</strain>
    </source>
</reference>
<comment type="caution">
    <text evidence="2">The sequence shown here is derived from an EMBL/GenBank/DDBJ whole genome shotgun (WGS) entry which is preliminary data.</text>
</comment>
<feature type="region of interest" description="Disordered" evidence="1">
    <location>
        <begin position="254"/>
        <end position="363"/>
    </location>
</feature>
<dbReference type="AlphaFoldDB" id="A0A9W6VG22"/>
<dbReference type="Proteomes" id="UP001165136">
    <property type="component" value="Unassembled WGS sequence"/>
</dbReference>
<protein>
    <submittedName>
        <fullName evidence="2">Uncharacterized protein</fullName>
    </submittedName>
</protein>
<name>A0A9W6VG22_9PSEU</name>
<dbReference type="RefSeq" id="WP_285486673.1">
    <property type="nucleotide sequence ID" value="NZ_BSTI01000004.1"/>
</dbReference>
<accession>A0A9W6VG22</accession>
<feature type="compositionally biased region" description="Acidic residues" evidence="1">
    <location>
        <begin position="317"/>
        <end position="337"/>
    </location>
</feature>
<proteinExistence type="predicted"/>